<comment type="caution">
    <text evidence="2">The sequence shown here is derived from an EMBL/GenBank/DDBJ whole genome shotgun (WGS) entry which is preliminary data.</text>
</comment>
<reference evidence="2 3" key="1">
    <citation type="journal article" date="2019" name="Int. J. Syst. Evol. Microbiol.">
        <title>The Global Catalogue of Microorganisms (GCM) 10K type strain sequencing project: providing services to taxonomists for standard genome sequencing and annotation.</title>
        <authorList>
            <consortium name="The Broad Institute Genomics Platform"/>
            <consortium name="The Broad Institute Genome Sequencing Center for Infectious Disease"/>
            <person name="Wu L."/>
            <person name="Ma J."/>
        </authorList>
    </citation>
    <scope>NUCLEOTIDE SEQUENCE [LARGE SCALE GENOMIC DNA]</scope>
    <source>
        <strain evidence="2 3">JCM 13850</strain>
    </source>
</reference>
<evidence type="ECO:0000256" key="1">
    <source>
        <dbReference type="SAM" id="MobiDB-lite"/>
    </source>
</evidence>
<sequence>MTTQTGPQISHAHGPVQAGDAPQNNYNYNYMLRDSKGREPRKKDIDELEWLWQRFVEPPGLGTARDVLKRHSTVFLEGLPGSGRLAAAKMLLWQLAQRPVHEIVLQDEERSSCLDLDHVGESDCILLDLSTASENDWNKVHGELSSLRSRTRDRNGHLVVVLPPRNASPRKELELEPELLPFCVELGEVPSDTVFRRYLKQDDVPFPTPLPSLPPLTARPSLERVARYAHFVVVEHKKGIGGSSFTEWCEVAERALSGHRDELARHIAKLTRGTQRAFLLVTAMLHGAHAETVYRGATEFLRIMEQPPEDVPLLEHSPLQQRLADVNASLDDSGHVHFEETGYDAAVRSYIWTHLPFLQGHIREWVARTAQDASLSDTERTDLIGRFTALCLTDRHCGLLPKLVENWTEKPPSRPRIAAAALVLQDGLRHRAHGRFFRRRIYEWSKRHDAPPALAEVVMVACRDEMVVSHPDEAIVRLHHLARRERGTRARDALTALVRDNPRLLRQMLDRVTLPSTDERRRASDAPIFLALADPALFTSPGARGRPLLDDAAVQAGLTDGWDRAIGSLPEEAWAPAARAWLRYALDDGRHRDLLLDLLIAGCAHRPRVLARMYTLAREAAPHADLEDLVLRKIRTGRRSGSL</sequence>
<dbReference type="EMBL" id="BAAAMR010000068">
    <property type="protein sequence ID" value="GAA2155317.1"/>
    <property type="molecule type" value="Genomic_DNA"/>
</dbReference>
<proteinExistence type="predicted"/>
<protein>
    <recommendedName>
        <fullName evidence="4">ATP-binding protein</fullName>
    </recommendedName>
</protein>
<feature type="region of interest" description="Disordered" evidence="1">
    <location>
        <begin position="1"/>
        <end position="24"/>
    </location>
</feature>
<accession>A0ABN3A799</accession>
<name>A0ABN3A799_9ACTN</name>
<evidence type="ECO:0008006" key="4">
    <source>
        <dbReference type="Google" id="ProtNLM"/>
    </source>
</evidence>
<dbReference type="RefSeq" id="WP_344275441.1">
    <property type="nucleotide sequence ID" value="NZ_BAAAMR010000068.1"/>
</dbReference>
<organism evidence="2 3">
    <name type="scientific">Actinomadura napierensis</name>
    <dbReference type="NCBI Taxonomy" id="267854"/>
    <lineage>
        <taxon>Bacteria</taxon>
        <taxon>Bacillati</taxon>
        <taxon>Actinomycetota</taxon>
        <taxon>Actinomycetes</taxon>
        <taxon>Streptosporangiales</taxon>
        <taxon>Thermomonosporaceae</taxon>
        <taxon>Actinomadura</taxon>
    </lineage>
</organism>
<gene>
    <name evidence="2" type="ORF">GCM10009727_63110</name>
</gene>
<evidence type="ECO:0000313" key="2">
    <source>
        <dbReference type="EMBL" id="GAA2155317.1"/>
    </source>
</evidence>
<keyword evidence="3" id="KW-1185">Reference proteome</keyword>
<evidence type="ECO:0000313" key="3">
    <source>
        <dbReference type="Proteomes" id="UP001501020"/>
    </source>
</evidence>
<dbReference type="Proteomes" id="UP001501020">
    <property type="component" value="Unassembled WGS sequence"/>
</dbReference>